<evidence type="ECO:0000313" key="2">
    <source>
        <dbReference type="Proteomes" id="UP000683925"/>
    </source>
</evidence>
<dbReference type="Proteomes" id="UP000683925">
    <property type="component" value="Unassembled WGS sequence"/>
</dbReference>
<name>A0A8S1WF15_PAROT</name>
<sequence length="128" mass="15874">MGEKYVDFITNLYQEGLQQNEMKLPDFMQYHIYQEFKTKSMVVVIDSKLELQKSAESKEYKFIEFVVDDRRIFVHLNPLPQYDSKGDPKLDEYYQQRRKQYPHDLFDQSQSQHSEWHKQFEYKYYYEK</sequence>
<evidence type="ECO:0000313" key="1">
    <source>
        <dbReference type="EMBL" id="CAD8188708.1"/>
    </source>
</evidence>
<proteinExistence type="predicted"/>
<protein>
    <submittedName>
        <fullName evidence="1">Uncharacterized protein</fullName>
    </submittedName>
</protein>
<accession>A0A8S1WF15</accession>
<comment type="caution">
    <text evidence="1">The sequence shown here is derived from an EMBL/GenBank/DDBJ whole genome shotgun (WGS) entry which is preliminary data.</text>
</comment>
<reference evidence="1" key="1">
    <citation type="submission" date="2021-01" db="EMBL/GenBank/DDBJ databases">
        <authorList>
            <consortium name="Genoscope - CEA"/>
            <person name="William W."/>
        </authorList>
    </citation>
    <scope>NUCLEOTIDE SEQUENCE</scope>
</reference>
<dbReference type="OrthoDB" id="10368537at2759"/>
<gene>
    <name evidence="1" type="ORF">POCTA_138.1.T0930109</name>
</gene>
<keyword evidence="2" id="KW-1185">Reference proteome</keyword>
<dbReference type="AlphaFoldDB" id="A0A8S1WF15"/>
<dbReference type="EMBL" id="CAJJDP010000092">
    <property type="protein sequence ID" value="CAD8188708.1"/>
    <property type="molecule type" value="Genomic_DNA"/>
</dbReference>
<organism evidence="1 2">
    <name type="scientific">Paramecium octaurelia</name>
    <dbReference type="NCBI Taxonomy" id="43137"/>
    <lineage>
        <taxon>Eukaryota</taxon>
        <taxon>Sar</taxon>
        <taxon>Alveolata</taxon>
        <taxon>Ciliophora</taxon>
        <taxon>Intramacronucleata</taxon>
        <taxon>Oligohymenophorea</taxon>
        <taxon>Peniculida</taxon>
        <taxon>Parameciidae</taxon>
        <taxon>Paramecium</taxon>
    </lineage>
</organism>